<keyword evidence="3" id="KW-1185">Reference proteome</keyword>
<feature type="domain" description="DUF4097" evidence="1">
    <location>
        <begin position="8"/>
        <end position="115"/>
    </location>
</feature>
<sequence>MNFKNADITVKNGNAEIENINSTNIHINGINGNVRLINTTISVIKLNNVNGNIRAEDVYFFHGLIETLIGNIELKNAIGNYLKASTTNGNIFVIVNKYFNLTYYLTTRNGDIEITALPSIRIVTYSGVTYPPPVIYAYTTNGNVDVNTI</sequence>
<dbReference type="EMBL" id="CP045484">
    <property type="protein sequence ID" value="QGR17463.1"/>
    <property type="molecule type" value="Genomic_DNA"/>
</dbReference>
<accession>A0A650CI55</accession>
<gene>
    <name evidence="2" type="ORF">D1869_09855</name>
</gene>
<organism evidence="2 3">
    <name type="scientific">Sulfurisphaera ohwakuensis</name>
    <dbReference type="NCBI Taxonomy" id="69656"/>
    <lineage>
        <taxon>Archaea</taxon>
        <taxon>Thermoproteota</taxon>
        <taxon>Thermoprotei</taxon>
        <taxon>Sulfolobales</taxon>
        <taxon>Sulfolobaceae</taxon>
        <taxon>Sulfurisphaera</taxon>
    </lineage>
</organism>
<evidence type="ECO:0000313" key="2">
    <source>
        <dbReference type="EMBL" id="QGR17463.1"/>
    </source>
</evidence>
<dbReference type="KEGG" id="soh:D1869_09855"/>
<dbReference type="RefSeq" id="WP_156014949.1">
    <property type="nucleotide sequence ID" value="NZ_JACHFY010000033.1"/>
</dbReference>
<protein>
    <submittedName>
        <fullName evidence="2">DUF4097 family beta strand repeat protein</fullName>
    </submittedName>
</protein>
<dbReference type="Pfam" id="PF13349">
    <property type="entry name" value="DUF4097"/>
    <property type="match status" value="1"/>
</dbReference>
<dbReference type="InterPro" id="IPR025164">
    <property type="entry name" value="Toastrack_DUF4097"/>
</dbReference>
<evidence type="ECO:0000313" key="3">
    <source>
        <dbReference type="Proteomes" id="UP000427373"/>
    </source>
</evidence>
<reference evidence="2 3" key="1">
    <citation type="submission" date="2019-10" db="EMBL/GenBank/DDBJ databases">
        <title>Genome Sequences from Six Type Strain Members of the Archaeal Family Sulfolobaceae: Acidianus ambivalens, Acidianus infernus, Metallosphaera prunae, Stygiolobus azoricus, Sulfolobus metallicus, and Sulfurisphaera ohwakuensis.</title>
        <authorList>
            <person name="Counts J.A."/>
            <person name="Kelly R.M."/>
        </authorList>
    </citation>
    <scope>NUCLEOTIDE SEQUENCE [LARGE SCALE GENOMIC DNA]</scope>
    <source>
        <strain evidence="2 3">TA-1</strain>
    </source>
</reference>
<proteinExistence type="predicted"/>
<dbReference type="AlphaFoldDB" id="A0A650CI55"/>
<evidence type="ECO:0000259" key="1">
    <source>
        <dbReference type="Pfam" id="PF13349"/>
    </source>
</evidence>
<name>A0A650CI55_SULOH</name>
<dbReference type="OrthoDB" id="375871at2157"/>
<dbReference type="Proteomes" id="UP000427373">
    <property type="component" value="Chromosome"/>
</dbReference>